<feature type="compositionally biased region" description="Basic and acidic residues" evidence="8">
    <location>
        <begin position="1"/>
        <end position="25"/>
    </location>
</feature>
<feature type="domain" description="C2H2-type" evidence="9">
    <location>
        <begin position="169"/>
        <end position="196"/>
    </location>
</feature>
<feature type="compositionally biased region" description="Polar residues" evidence="8">
    <location>
        <begin position="26"/>
        <end position="38"/>
    </location>
</feature>
<evidence type="ECO:0000256" key="2">
    <source>
        <dbReference type="ARBA" id="ARBA00022723"/>
    </source>
</evidence>
<dbReference type="EMBL" id="CAXIEN010000071">
    <property type="protein sequence ID" value="CAL1273929.1"/>
    <property type="molecule type" value="Genomic_DNA"/>
</dbReference>
<dbReference type="GO" id="GO:0005694">
    <property type="term" value="C:chromosome"/>
    <property type="evidence" value="ECO:0007669"/>
    <property type="project" value="UniProtKB-ARBA"/>
</dbReference>
<dbReference type="FunFam" id="3.30.160.60:FF:001732">
    <property type="entry name" value="Zgc:162936"/>
    <property type="match status" value="1"/>
</dbReference>
<dbReference type="SMART" id="SM00355">
    <property type="entry name" value="ZnF_C2H2"/>
    <property type="match status" value="5"/>
</dbReference>
<gene>
    <name evidence="10" type="ORF">LARSCL_LOCUS7174</name>
</gene>
<dbReference type="GO" id="GO:0008270">
    <property type="term" value="F:zinc ion binding"/>
    <property type="evidence" value="ECO:0007669"/>
    <property type="project" value="UniProtKB-KW"/>
</dbReference>
<name>A0AAV1ZQ65_9ARAC</name>
<dbReference type="Pfam" id="PF00096">
    <property type="entry name" value="zf-C2H2"/>
    <property type="match status" value="3"/>
</dbReference>
<feature type="domain" description="C2H2-type" evidence="9">
    <location>
        <begin position="299"/>
        <end position="326"/>
    </location>
</feature>
<evidence type="ECO:0000259" key="9">
    <source>
        <dbReference type="PROSITE" id="PS50157"/>
    </source>
</evidence>
<comment type="subcellular location">
    <subcellularLocation>
        <location evidence="1">Nucleus</location>
    </subcellularLocation>
</comment>
<evidence type="ECO:0000256" key="1">
    <source>
        <dbReference type="ARBA" id="ARBA00004123"/>
    </source>
</evidence>
<feature type="region of interest" description="Disordered" evidence="8">
    <location>
        <begin position="1"/>
        <end position="38"/>
    </location>
</feature>
<evidence type="ECO:0000256" key="5">
    <source>
        <dbReference type="ARBA" id="ARBA00022833"/>
    </source>
</evidence>
<dbReference type="InterPro" id="IPR036236">
    <property type="entry name" value="Znf_C2H2_sf"/>
</dbReference>
<dbReference type="InterPro" id="IPR050331">
    <property type="entry name" value="Zinc_finger"/>
</dbReference>
<dbReference type="InterPro" id="IPR013087">
    <property type="entry name" value="Znf_C2H2_type"/>
</dbReference>
<evidence type="ECO:0000256" key="7">
    <source>
        <dbReference type="PROSITE-ProRule" id="PRU00042"/>
    </source>
</evidence>
<organism evidence="10 11">
    <name type="scientific">Larinioides sclopetarius</name>
    <dbReference type="NCBI Taxonomy" id="280406"/>
    <lineage>
        <taxon>Eukaryota</taxon>
        <taxon>Metazoa</taxon>
        <taxon>Ecdysozoa</taxon>
        <taxon>Arthropoda</taxon>
        <taxon>Chelicerata</taxon>
        <taxon>Arachnida</taxon>
        <taxon>Araneae</taxon>
        <taxon>Araneomorphae</taxon>
        <taxon>Entelegynae</taxon>
        <taxon>Araneoidea</taxon>
        <taxon>Araneidae</taxon>
        <taxon>Larinioides</taxon>
    </lineage>
</organism>
<keyword evidence="4 7" id="KW-0863">Zinc-finger</keyword>
<dbReference type="FunFam" id="3.30.160.60:FF:000710">
    <property type="entry name" value="Zinc finger protein 768"/>
    <property type="match status" value="1"/>
</dbReference>
<dbReference type="FunFam" id="3.30.160.60:FF:000145">
    <property type="entry name" value="Zinc finger protein 574"/>
    <property type="match status" value="2"/>
</dbReference>
<dbReference type="GO" id="GO:0005634">
    <property type="term" value="C:nucleus"/>
    <property type="evidence" value="ECO:0007669"/>
    <property type="project" value="UniProtKB-SubCell"/>
</dbReference>
<dbReference type="PROSITE" id="PS50157">
    <property type="entry name" value="ZINC_FINGER_C2H2_2"/>
    <property type="match status" value="5"/>
</dbReference>
<dbReference type="PANTHER" id="PTHR16515">
    <property type="entry name" value="PR DOMAIN ZINC FINGER PROTEIN"/>
    <property type="match status" value="1"/>
</dbReference>
<accession>A0AAV1ZQ65</accession>
<feature type="domain" description="C2H2-type" evidence="9">
    <location>
        <begin position="240"/>
        <end position="267"/>
    </location>
</feature>
<dbReference type="SUPFAM" id="SSF57667">
    <property type="entry name" value="beta-beta-alpha zinc fingers"/>
    <property type="match status" value="3"/>
</dbReference>
<evidence type="ECO:0000313" key="10">
    <source>
        <dbReference type="EMBL" id="CAL1273929.1"/>
    </source>
</evidence>
<evidence type="ECO:0000256" key="3">
    <source>
        <dbReference type="ARBA" id="ARBA00022737"/>
    </source>
</evidence>
<evidence type="ECO:0000313" key="11">
    <source>
        <dbReference type="Proteomes" id="UP001497382"/>
    </source>
</evidence>
<sequence>MSDKMHSPSKDIKSFIPYRDKEDQRSNGNGDNSSGDFECSNQATQLIINPNYLCNQEISTEDQGKNRRQKTRVKYPTKKSRILLSWKQDQVECTNIFKKEVVKRSNTNFADSKLPPTSTTTHAQHENRALSCPFEGSPKLIDESKDSEMENSYFNVSDSDLAVAGPSHFTCGICNMSFDYKSLLEDHSKIHSIERSIKFSNSKLHMSKQYANQCQKALSDSVNFVSHQQNRGSASEDRQYKCNLCLKKFKTKPILKRHYKIHTGEKPYICKRCDKRFSLKDNFKRHIKVCGVSHNIGKYECNICHKRYKMKQYLTIHYRIHSGEKPYSCKNCRMCFSSSAGLWQHRKKCVSSSENL</sequence>
<feature type="domain" description="C2H2-type" evidence="9">
    <location>
        <begin position="327"/>
        <end position="356"/>
    </location>
</feature>
<evidence type="ECO:0000256" key="8">
    <source>
        <dbReference type="SAM" id="MobiDB-lite"/>
    </source>
</evidence>
<keyword evidence="11" id="KW-1185">Reference proteome</keyword>
<keyword evidence="2" id="KW-0479">Metal-binding</keyword>
<proteinExistence type="predicted"/>
<dbReference type="GO" id="GO:0045893">
    <property type="term" value="P:positive regulation of DNA-templated transcription"/>
    <property type="evidence" value="ECO:0007669"/>
    <property type="project" value="UniProtKB-ARBA"/>
</dbReference>
<protein>
    <recommendedName>
        <fullName evidence="9">C2H2-type domain-containing protein</fullName>
    </recommendedName>
</protein>
<keyword evidence="3" id="KW-0677">Repeat</keyword>
<dbReference type="GO" id="GO:0043565">
    <property type="term" value="F:sequence-specific DNA binding"/>
    <property type="evidence" value="ECO:0007669"/>
    <property type="project" value="UniProtKB-ARBA"/>
</dbReference>
<keyword evidence="5" id="KW-0862">Zinc</keyword>
<dbReference type="AlphaFoldDB" id="A0AAV1ZQ65"/>
<evidence type="ECO:0000256" key="4">
    <source>
        <dbReference type="ARBA" id="ARBA00022771"/>
    </source>
</evidence>
<dbReference type="PANTHER" id="PTHR16515:SF49">
    <property type="entry name" value="GASTRULA ZINC FINGER PROTEIN XLCGF49.1-LIKE-RELATED"/>
    <property type="match status" value="1"/>
</dbReference>
<feature type="domain" description="C2H2-type" evidence="9">
    <location>
        <begin position="268"/>
        <end position="299"/>
    </location>
</feature>
<evidence type="ECO:0000256" key="6">
    <source>
        <dbReference type="ARBA" id="ARBA00023242"/>
    </source>
</evidence>
<dbReference type="PROSITE" id="PS00028">
    <property type="entry name" value="ZINC_FINGER_C2H2_1"/>
    <property type="match status" value="3"/>
</dbReference>
<reference evidence="10 11" key="1">
    <citation type="submission" date="2024-04" db="EMBL/GenBank/DDBJ databases">
        <authorList>
            <person name="Rising A."/>
            <person name="Reimegard J."/>
            <person name="Sonavane S."/>
            <person name="Akerstrom W."/>
            <person name="Nylinder S."/>
            <person name="Hedman E."/>
            <person name="Kallberg Y."/>
        </authorList>
    </citation>
    <scope>NUCLEOTIDE SEQUENCE [LARGE SCALE GENOMIC DNA]</scope>
</reference>
<dbReference type="Proteomes" id="UP001497382">
    <property type="component" value="Unassembled WGS sequence"/>
</dbReference>
<keyword evidence="6" id="KW-0539">Nucleus</keyword>
<dbReference type="Gene3D" id="3.30.160.60">
    <property type="entry name" value="Classic Zinc Finger"/>
    <property type="match status" value="5"/>
</dbReference>
<comment type="caution">
    <text evidence="10">The sequence shown here is derived from an EMBL/GenBank/DDBJ whole genome shotgun (WGS) entry which is preliminary data.</text>
</comment>